<keyword evidence="3" id="KW-1185">Reference proteome</keyword>
<proteinExistence type="predicted"/>
<protein>
    <submittedName>
        <fullName evidence="2">Uncharacterized protein</fullName>
    </submittedName>
</protein>
<dbReference type="EMBL" id="CP120733">
    <property type="protein sequence ID" value="WFD11570.1"/>
    <property type="molecule type" value="Genomic_DNA"/>
</dbReference>
<evidence type="ECO:0000313" key="3">
    <source>
        <dbReference type="Proteomes" id="UP001222800"/>
    </source>
</evidence>
<organism evidence="2 3">
    <name type="scientific">Tepidibacter hydrothermalis</name>
    <dbReference type="NCBI Taxonomy" id="3036126"/>
    <lineage>
        <taxon>Bacteria</taxon>
        <taxon>Bacillati</taxon>
        <taxon>Bacillota</taxon>
        <taxon>Clostridia</taxon>
        <taxon>Peptostreptococcales</taxon>
        <taxon>Peptostreptococcaceae</taxon>
        <taxon>Tepidibacter</taxon>
    </lineage>
</organism>
<reference evidence="2 3" key="1">
    <citation type="submission" date="2023-03" db="EMBL/GenBank/DDBJ databases">
        <title>Complete genome sequence of Tepidibacter sp. SWIR-1, isolated from a deep-sea hydrothermal vent.</title>
        <authorList>
            <person name="Li X."/>
        </authorList>
    </citation>
    <scope>NUCLEOTIDE SEQUENCE [LARGE SCALE GENOMIC DNA]</scope>
    <source>
        <strain evidence="2 3">SWIR-1</strain>
    </source>
</reference>
<name>A0ABY8EF39_9FIRM</name>
<dbReference type="Proteomes" id="UP001222800">
    <property type="component" value="Chromosome"/>
</dbReference>
<gene>
    <name evidence="2" type="ORF">P4S50_05705</name>
</gene>
<evidence type="ECO:0000313" key="2">
    <source>
        <dbReference type="EMBL" id="WFD11570.1"/>
    </source>
</evidence>
<sequence length="69" mass="8583">MGRLERTIENKKNKKNKRTRRIFTWVTFIIFLYCINIVDYRTRTFMGIYDEPIYMKVYTFVEGLSYKIR</sequence>
<keyword evidence="1" id="KW-0812">Transmembrane</keyword>
<feature type="transmembrane region" description="Helical" evidence="1">
    <location>
        <begin position="21"/>
        <end position="38"/>
    </location>
</feature>
<accession>A0ABY8EF39</accession>
<keyword evidence="1" id="KW-0472">Membrane</keyword>
<keyword evidence="1" id="KW-1133">Transmembrane helix</keyword>
<evidence type="ECO:0000256" key="1">
    <source>
        <dbReference type="SAM" id="Phobius"/>
    </source>
</evidence>
<dbReference type="RefSeq" id="WP_277733656.1">
    <property type="nucleotide sequence ID" value="NZ_CP120733.1"/>
</dbReference>